<evidence type="ECO:0000313" key="2">
    <source>
        <dbReference type="EMBL" id="MBB4041164.1"/>
    </source>
</evidence>
<dbReference type="InterPro" id="IPR029069">
    <property type="entry name" value="HotDog_dom_sf"/>
</dbReference>
<reference evidence="2 3" key="1">
    <citation type="submission" date="2020-08" db="EMBL/GenBank/DDBJ databases">
        <title>Genomic Encyclopedia of Type Strains, Phase IV (KMG-IV): sequencing the most valuable type-strain genomes for metagenomic binning, comparative biology and taxonomic classification.</title>
        <authorList>
            <person name="Goeker M."/>
        </authorList>
    </citation>
    <scope>NUCLEOTIDE SEQUENCE [LARGE SCALE GENOMIC DNA]</scope>
    <source>
        <strain evidence="2 3">DSM 15743</strain>
    </source>
</reference>
<name>A0A7W6IGP3_9HYPH</name>
<organism evidence="2 3">
    <name type="scientific">Microvirga flocculans</name>
    <dbReference type="NCBI Taxonomy" id="217168"/>
    <lineage>
        <taxon>Bacteria</taxon>
        <taxon>Pseudomonadati</taxon>
        <taxon>Pseudomonadota</taxon>
        <taxon>Alphaproteobacteria</taxon>
        <taxon>Hyphomicrobiales</taxon>
        <taxon>Methylobacteriaceae</taxon>
        <taxon>Microvirga</taxon>
    </lineage>
</organism>
<dbReference type="EMBL" id="JACIDC010000009">
    <property type="protein sequence ID" value="MBB4041164.1"/>
    <property type="molecule type" value="Genomic_DNA"/>
</dbReference>
<feature type="domain" description="MaoC-like" evidence="1">
    <location>
        <begin position="3"/>
        <end position="91"/>
    </location>
</feature>
<sequence length="112" mass="12455">MQQTFDMTQEKIDRYGDINGDYDIIHYDHDYAVQRGFRGTLAHGPHLSAFTCDLALKKYGADWFRHGRLRTKWIAPVCPGDDLVVELAGDGTITETVNGAPVVVGSATIEKD</sequence>
<evidence type="ECO:0000313" key="3">
    <source>
        <dbReference type="Proteomes" id="UP000519439"/>
    </source>
</evidence>
<accession>A0A7W6IGP3</accession>
<dbReference type="Gene3D" id="3.10.129.10">
    <property type="entry name" value="Hotdog Thioesterase"/>
    <property type="match status" value="1"/>
</dbReference>
<protein>
    <submittedName>
        <fullName evidence="2">Acyl dehydratase</fullName>
    </submittedName>
</protein>
<dbReference type="AlphaFoldDB" id="A0A7W6IGP3"/>
<gene>
    <name evidence="2" type="ORF">GGR34_002827</name>
</gene>
<keyword evidence="3" id="KW-1185">Reference proteome</keyword>
<dbReference type="InterPro" id="IPR002539">
    <property type="entry name" value="MaoC-like_dom"/>
</dbReference>
<dbReference type="SUPFAM" id="SSF54637">
    <property type="entry name" value="Thioesterase/thiol ester dehydrase-isomerase"/>
    <property type="match status" value="1"/>
</dbReference>
<dbReference type="Pfam" id="PF01575">
    <property type="entry name" value="MaoC_dehydratas"/>
    <property type="match status" value="1"/>
</dbReference>
<dbReference type="Proteomes" id="UP000519439">
    <property type="component" value="Unassembled WGS sequence"/>
</dbReference>
<dbReference type="RefSeq" id="WP_027316508.1">
    <property type="nucleotide sequence ID" value="NZ_JACIDC010000009.1"/>
</dbReference>
<comment type="caution">
    <text evidence="2">The sequence shown here is derived from an EMBL/GenBank/DDBJ whole genome shotgun (WGS) entry which is preliminary data.</text>
</comment>
<dbReference type="CDD" id="cd03441">
    <property type="entry name" value="R_hydratase_like"/>
    <property type="match status" value="1"/>
</dbReference>
<evidence type="ECO:0000259" key="1">
    <source>
        <dbReference type="Pfam" id="PF01575"/>
    </source>
</evidence>
<proteinExistence type="predicted"/>